<keyword evidence="10" id="KW-0378">Hydrolase</keyword>
<dbReference type="GO" id="GO:0016020">
    <property type="term" value="C:membrane"/>
    <property type="evidence" value="ECO:0007669"/>
    <property type="project" value="InterPro"/>
</dbReference>
<keyword evidence="4" id="KW-0677">Repeat</keyword>
<dbReference type="GO" id="GO:0008233">
    <property type="term" value="F:peptidase activity"/>
    <property type="evidence" value="ECO:0007669"/>
    <property type="project" value="UniProtKB-KW"/>
</dbReference>
<evidence type="ECO:0000256" key="4">
    <source>
        <dbReference type="ARBA" id="ARBA00022737"/>
    </source>
</evidence>
<dbReference type="PANTHER" id="PTHR23303:SF15">
    <property type="entry name" value="COLOSSIN-A"/>
    <property type="match status" value="1"/>
</dbReference>
<evidence type="ECO:0000259" key="9">
    <source>
        <dbReference type="Pfam" id="PF24595"/>
    </source>
</evidence>
<feature type="region of interest" description="Disordered" evidence="6">
    <location>
        <begin position="292"/>
        <end position="322"/>
    </location>
</feature>
<proteinExistence type="predicted"/>
<sequence>MPFYIRVTSLITPVHCITQTEEPHVFSDVNTNILNDSEVSLVKGDDSNIFMIWTQDNNPTLSQEGSSIYTALFDGIQWNTPLQLPESKGYNSDPVLAFDNNGKLLAIWSMADSSGINENSTPEQALEAESASDIVYSLYSDGNWSSPFTDLSRAGSDDRLAITKSADGSLILTWVNQDSNGLDSLLVSFWDGSSWSTAQSLTLGRIVDRPALSLLNNQEALFWTEDIDPSPSITTAQIYYSVFNGTWSQKILFNPTVAIAPSEAASSAPITPSLFPVGSFTPPEKCCECKPGDKDCDDPPYKPPVRRPSDPNDILGPEGFGEDRWIDTDEPLRYTIRFENVATATAPAQEVFITQQLDADLDWRTFRVDDYGWSGAVYELEGNRAFHSTRIDLTETQGFYVDIAATIDTLTGIATWRISTVDPTTGEAPLDAQQGFLPTNDENGRGEGFVTYSIRPKSTAKTGDVIDAEAEIIFDTEEPIKTPPIFNTLDTDKPTSQINSLPETTDNPQFLVSWTGSDTGSALANYTIYVSDNGGDYTPWLTNSTLTESIYQGQLGHTYRFYALATDNVGNTQEIPTTAQATIRVTGGVGTIGDFVWLDANADGIQNPGELGIANVTVKLYDNANTLIATATTDATGSYNFDNITSGEYYLEFTAPEGYLLSPLNQGSDDTLDSDVDPSTTKTANFAVNAGENLSWDAGLYQLASITGQTWNDVNGDGVKQSTEIGLSVWTVYLDTNNNGQLDTGETSTQTDINGNYTFNDLRPGTYTVAQIVRDGWQQTYPIFSVSTTGSSVSLAIPNLDFIVPFTDGPTELNFSTSNYTVTEDGTAITEIIIIRSGNLTGTVTATLTFSDGTAKGCACAASSINNDFNHNPITITFAENEISKVIPVQ</sequence>
<feature type="domain" description="SD-repeat containing protein B" evidence="8">
    <location>
        <begin position="591"/>
        <end position="700"/>
    </location>
</feature>
<dbReference type="SUPFAM" id="SSF50939">
    <property type="entry name" value="Sialidases"/>
    <property type="match status" value="1"/>
</dbReference>
<dbReference type="InterPro" id="IPR033764">
    <property type="entry name" value="Sdr_B"/>
</dbReference>
<evidence type="ECO:0000259" key="8">
    <source>
        <dbReference type="Pfam" id="PF17210"/>
    </source>
</evidence>
<feature type="compositionally biased region" description="Polar residues" evidence="6">
    <location>
        <begin position="494"/>
        <end position="504"/>
    </location>
</feature>
<evidence type="ECO:0000313" key="11">
    <source>
        <dbReference type="Proteomes" id="UP000319313"/>
    </source>
</evidence>
<feature type="non-terminal residue" evidence="10">
    <location>
        <position position="890"/>
    </location>
</feature>
<evidence type="ECO:0000259" key="7">
    <source>
        <dbReference type="Pfam" id="PF03160"/>
    </source>
</evidence>
<comment type="caution">
    <text evidence="10">The sequence shown here is derived from an EMBL/GenBank/DDBJ whole genome shotgun (WGS) entry which is preliminary data.</text>
</comment>
<evidence type="ECO:0000256" key="6">
    <source>
        <dbReference type="SAM" id="MobiDB-lite"/>
    </source>
</evidence>
<dbReference type="Gene3D" id="2.60.40.10">
    <property type="entry name" value="Immunoglobulins"/>
    <property type="match status" value="2"/>
</dbReference>
<evidence type="ECO:0000256" key="1">
    <source>
        <dbReference type="ARBA" id="ARBA00004613"/>
    </source>
</evidence>
<dbReference type="AlphaFoldDB" id="A0A552DCW6"/>
<dbReference type="SUPFAM" id="SSF117074">
    <property type="entry name" value="Hypothetical protein PA1324"/>
    <property type="match status" value="2"/>
</dbReference>
<reference evidence="10 11" key="1">
    <citation type="submission" date="2019-01" db="EMBL/GenBank/DDBJ databases">
        <title>Coherence of Microcystis species and biogeography revealed through population genomics.</title>
        <authorList>
            <person name="Perez-Carrascal O.M."/>
            <person name="Terrat Y."/>
            <person name="Giani A."/>
            <person name="Fortin N."/>
            <person name="Tromas N."/>
            <person name="Shapiro B.J."/>
        </authorList>
    </citation>
    <scope>NUCLEOTIDE SEQUENCE [LARGE SCALE GENOMIC DNA]</scope>
    <source>
        <strain evidence="10">Ma_SC_T_19800800_S464</strain>
    </source>
</reference>
<gene>
    <name evidence="10" type="ORF">EWV81_22730</name>
</gene>
<feature type="region of interest" description="Disordered" evidence="6">
    <location>
        <begin position="483"/>
        <end position="504"/>
    </location>
</feature>
<dbReference type="Pfam" id="PF24595">
    <property type="entry name" value="DUF7619"/>
    <property type="match status" value="2"/>
</dbReference>
<feature type="domain" description="DUF7619" evidence="9">
    <location>
        <begin position="436"/>
        <end position="485"/>
    </location>
</feature>
<keyword evidence="2" id="KW-0964">Secreted</keyword>
<dbReference type="GO" id="GO:0007154">
    <property type="term" value="P:cell communication"/>
    <property type="evidence" value="ECO:0007669"/>
    <property type="project" value="InterPro"/>
</dbReference>
<dbReference type="Gene3D" id="2.60.40.2030">
    <property type="match status" value="1"/>
</dbReference>
<comment type="subcellular location">
    <subcellularLocation>
        <location evidence="1">Secreted</location>
    </subcellularLocation>
</comment>
<dbReference type="InterPro" id="IPR055353">
    <property type="entry name" value="DUF7619"/>
</dbReference>
<name>A0A552DCW6_MICAE</name>
<organism evidence="10 11">
    <name type="scientific">Microcystis aeruginosa Ma_SC_T_19800800_S464</name>
    <dbReference type="NCBI Taxonomy" id="2486257"/>
    <lineage>
        <taxon>Bacteria</taxon>
        <taxon>Bacillati</taxon>
        <taxon>Cyanobacteriota</taxon>
        <taxon>Cyanophyceae</taxon>
        <taxon>Oscillatoriophycideae</taxon>
        <taxon>Chroococcales</taxon>
        <taxon>Microcystaceae</taxon>
        <taxon>Microcystis</taxon>
    </lineage>
</organism>
<dbReference type="Proteomes" id="UP000319313">
    <property type="component" value="Unassembled WGS sequence"/>
</dbReference>
<evidence type="ECO:0000256" key="2">
    <source>
        <dbReference type="ARBA" id="ARBA00022525"/>
    </source>
</evidence>
<dbReference type="SUPFAM" id="SSF141072">
    <property type="entry name" value="CalX-like"/>
    <property type="match status" value="1"/>
</dbReference>
<keyword evidence="5" id="KW-0106">Calcium</keyword>
<dbReference type="Pfam" id="PF03160">
    <property type="entry name" value="Calx-beta"/>
    <property type="match status" value="1"/>
</dbReference>
<feature type="domain" description="Calx-beta" evidence="7">
    <location>
        <begin position="810"/>
        <end position="889"/>
    </location>
</feature>
<dbReference type="Pfam" id="PF17210">
    <property type="entry name" value="SdrD_B"/>
    <property type="match status" value="2"/>
</dbReference>
<evidence type="ECO:0000256" key="5">
    <source>
        <dbReference type="ARBA" id="ARBA00022837"/>
    </source>
</evidence>
<dbReference type="InterPro" id="IPR038081">
    <property type="entry name" value="CalX-like_sf"/>
</dbReference>
<keyword evidence="3" id="KW-0732">Signal</keyword>
<feature type="domain" description="SD-repeat containing protein B" evidence="8">
    <location>
        <begin position="706"/>
        <end position="781"/>
    </location>
</feature>
<dbReference type="GO" id="GO:0005576">
    <property type="term" value="C:extracellular region"/>
    <property type="evidence" value="ECO:0007669"/>
    <property type="project" value="UniProtKB-SubCell"/>
</dbReference>
<dbReference type="EMBL" id="SFBL01000227">
    <property type="protein sequence ID" value="TRU20071.1"/>
    <property type="molecule type" value="Genomic_DNA"/>
</dbReference>
<dbReference type="InterPro" id="IPR003644">
    <property type="entry name" value="Calx_beta"/>
</dbReference>
<dbReference type="InterPro" id="IPR051417">
    <property type="entry name" value="SDr/BOS_complex"/>
</dbReference>
<evidence type="ECO:0000313" key="10">
    <source>
        <dbReference type="EMBL" id="TRU20071.1"/>
    </source>
</evidence>
<evidence type="ECO:0000256" key="3">
    <source>
        <dbReference type="ARBA" id="ARBA00022729"/>
    </source>
</evidence>
<protein>
    <submittedName>
        <fullName evidence="10">Serine protease</fullName>
    </submittedName>
</protein>
<dbReference type="InterPro" id="IPR013783">
    <property type="entry name" value="Ig-like_fold"/>
</dbReference>
<accession>A0A552DCW6</accession>
<dbReference type="PANTHER" id="PTHR23303">
    <property type="entry name" value="CARBOXYPEPTIDASE REGULATORY REGION-CONTAINING"/>
    <property type="match status" value="1"/>
</dbReference>
<keyword evidence="10" id="KW-0645">Protease</keyword>
<dbReference type="GO" id="GO:0006508">
    <property type="term" value="P:proteolysis"/>
    <property type="evidence" value="ECO:0007669"/>
    <property type="project" value="UniProtKB-KW"/>
</dbReference>
<dbReference type="InterPro" id="IPR036278">
    <property type="entry name" value="Sialidase_sf"/>
</dbReference>
<feature type="domain" description="DUF7619" evidence="9">
    <location>
        <begin position="310"/>
        <end position="372"/>
    </location>
</feature>